<protein>
    <submittedName>
        <fullName evidence="2">Uncharacterized protein</fullName>
    </submittedName>
</protein>
<evidence type="ECO:0000313" key="2">
    <source>
        <dbReference type="EMBL" id="KAL1640261.1"/>
    </source>
</evidence>
<gene>
    <name evidence="2" type="ORF">SLS58_007077</name>
</gene>
<dbReference type="Proteomes" id="UP001521184">
    <property type="component" value="Unassembled WGS sequence"/>
</dbReference>
<organism evidence="2 3">
    <name type="scientific">Diplodia intermedia</name>
    <dbReference type="NCBI Taxonomy" id="856260"/>
    <lineage>
        <taxon>Eukaryota</taxon>
        <taxon>Fungi</taxon>
        <taxon>Dikarya</taxon>
        <taxon>Ascomycota</taxon>
        <taxon>Pezizomycotina</taxon>
        <taxon>Dothideomycetes</taxon>
        <taxon>Dothideomycetes incertae sedis</taxon>
        <taxon>Botryosphaeriales</taxon>
        <taxon>Botryosphaeriaceae</taxon>
        <taxon>Diplodia</taxon>
    </lineage>
</organism>
<evidence type="ECO:0000313" key="3">
    <source>
        <dbReference type="Proteomes" id="UP001521184"/>
    </source>
</evidence>
<sequence length="59" mass="6173">MSNSAVKTADNATDNVHDGTNNGVDAEDAQSQDPAGNPEDEMDSEDDDNGSSWETACLN</sequence>
<dbReference type="EMBL" id="JAKEKT020000052">
    <property type="protein sequence ID" value="KAL1640261.1"/>
    <property type="molecule type" value="Genomic_DNA"/>
</dbReference>
<feature type="compositionally biased region" description="Polar residues" evidence="1">
    <location>
        <begin position="50"/>
        <end position="59"/>
    </location>
</feature>
<name>A0ABR3TL75_9PEZI</name>
<accession>A0ABR3TL75</accession>
<comment type="caution">
    <text evidence="2">The sequence shown here is derived from an EMBL/GenBank/DDBJ whole genome shotgun (WGS) entry which is preliminary data.</text>
</comment>
<proteinExistence type="predicted"/>
<reference evidence="2 3" key="1">
    <citation type="journal article" date="2023" name="Plant Dis.">
        <title>First Report of Diplodia intermedia Causing Canker and Dieback Diseases on Apple Trees in Canada.</title>
        <authorList>
            <person name="Ellouze W."/>
            <person name="Ilyukhin E."/>
            <person name="Sulman M."/>
            <person name="Ali S."/>
        </authorList>
    </citation>
    <scope>NUCLEOTIDE SEQUENCE [LARGE SCALE GENOMIC DNA]</scope>
    <source>
        <strain evidence="2 3">M45-28</strain>
    </source>
</reference>
<keyword evidence="3" id="KW-1185">Reference proteome</keyword>
<feature type="region of interest" description="Disordered" evidence="1">
    <location>
        <begin position="1"/>
        <end position="59"/>
    </location>
</feature>
<feature type="compositionally biased region" description="Acidic residues" evidence="1">
    <location>
        <begin position="38"/>
        <end position="49"/>
    </location>
</feature>
<feature type="compositionally biased region" description="Polar residues" evidence="1">
    <location>
        <begin position="1"/>
        <end position="24"/>
    </location>
</feature>
<evidence type="ECO:0000256" key="1">
    <source>
        <dbReference type="SAM" id="MobiDB-lite"/>
    </source>
</evidence>